<dbReference type="InterPro" id="IPR002052">
    <property type="entry name" value="DNA_methylase_N6_adenine_CS"/>
</dbReference>
<dbReference type="AlphaFoldDB" id="A0A382LIS9"/>
<dbReference type="GO" id="GO:0031167">
    <property type="term" value="P:rRNA methylation"/>
    <property type="evidence" value="ECO:0007669"/>
    <property type="project" value="InterPro"/>
</dbReference>
<dbReference type="CDD" id="cd02440">
    <property type="entry name" value="AdoMet_MTases"/>
    <property type="match status" value="1"/>
</dbReference>
<dbReference type="PROSITE" id="PS00092">
    <property type="entry name" value="N6_MTASE"/>
    <property type="match status" value="1"/>
</dbReference>
<reference evidence="3" key="1">
    <citation type="submission" date="2018-05" db="EMBL/GenBank/DDBJ databases">
        <authorList>
            <person name="Lanie J.A."/>
            <person name="Ng W.-L."/>
            <person name="Kazmierczak K.M."/>
            <person name="Andrzejewski T.M."/>
            <person name="Davidsen T.M."/>
            <person name="Wayne K.J."/>
            <person name="Tettelin H."/>
            <person name="Glass J.I."/>
            <person name="Rusch D."/>
            <person name="Podicherti R."/>
            <person name="Tsui H.-C.T."/>
            <person name="Winkler M.E."/>
        </authorList>
    </citation>
    <scope>NUCLEOTIDE SEQUENCE</scope>
</reference>
<dbReference type="EMBL" id="UINC01087077">
    <property type="protein sequence ID" value="SVC36123.1"/>
    <property type="molecule type" value="Genomic_DNA"/>
</dbReference>
<organism evidence="3">
    <name type="scientific">marine metagenome</name>
    <dbReference type="NCBI Taxonomy" id="408172"/>
    <lineage>
        <taxon>unclassified sequences</taxon>
        <taxon>metagenomes</taxon>
        <taxon>ecological metagenomes</taxon>
    </lineage>
</organism>
<dbReference type="Gene3D" id="3.40.50.150">
    <property type="entry name" value="Vaccinia Virus protein VP39"/>
    <property type="match status" value="1"/>
</dbReference>
<keyword evidence="1" id="KW-0489">Methyltransferase</keyword>
<dbReference type="PANTHER" id="PTHR43542:SF1">
    <property type="entry name" value="METHYLTRANSFERASE"/>
    <property type="match status" value="1"/>
</dbReference>
<dbReference type="GO" id="GO:0003676">
    <property type="term" value="F:nucleic acid binding"/>
    <property type="evidence" value="ECO:0007669"/>
    <property type="project" value="InterPro"/>
</dbReference>
<proteinExistence type="predicted"/>
<name>A0A382LIS9_9ZZZZ</name>
<evidence type="ECO:0000313" key="3">
    <source>
        <dbReference type="EMBL" id="SVC36123.1"/>
    </source>
</evidence>
<dbReference type="GO" id="GO:0008168">
    <property type="term" value="F:methyltransferase activity"/>
    <property type="evidence" value="ECO:0007669"/>
    <property type="project" value="UniProtKB-KW"/>
</dbReference>
<dbReference type="InterPro" id="IPR004398">
    <property type="entry name" value="RNA_MeTrfase_RsmD"/>
</dbReference>
<evidence type="ECO:0000256" key="1">
    <source>
        <dbReference type="ARBA" id="ARBA00022603"/>
    </source>
</evidence>
<sequence>MRVVAGIVRGTRLSAPKGLDIRPTSDRAKEAIFNSLHSRSIIEEAEVLDLFAGTGALGIEALSRGAKKATFIDKSSESLELVKENLKKTGFEKKAEIVKEDSVNWLQKNSKPLDLVLLDPPYGFEDWPKLLDILFQKQPEIVVIESNREIDPGPKWHV</sequence>
<keyword evidence="2" id="KW-0808">Transferase</keyword>
<dbReference type="Pfam" id="PF03602">
    <property type="entry name" value="Cons_hypoth95"/>
    <property type="match status" value="1"/>
</dbReference>
<dbReference type="InterPro" id="IPR029063">
    <property type="entry name" value="SAM-dependent_MTases_sf"/>
</dbReference>
<evidence type="ECO:0008006" key="4">
    <source>
        <dbReference type="Google" id="ProtNLM"/>
    </source>
</evidence>
<dbReference type="NCBIfam" id="TIGR00095">
    <property type="entry name" value="16S rRNA (guanine(966)-N(2))-methyltransferase RsmD"/>
    <property type="match status" value="1"/>
</dbReference>
<dbReference type="SUPFAM" id="SSF53335">
    <property type="entry name" value="S-adenosyl-L-methionine-dependent methyltransferases"/>
    <property type="match status" value="1"/>
</dbReference>
<dbReference type="PANTHER" id="PTHR43542">
    <property type="entry name" value="METHYLTRANSFERASE"/>
    <property type="match status" value="1"/>
</dbReference>
<gene>
    <name evidence="3" type="ORF">METZ01_LOCUS288977</name>
</gene>
<protein>
    <recommendedName>
        <fullName evidence="4">16S rRNA (Guanine(966)-N(2))-methyltransferase RsmD</fullName>
    </recommendedName>
</protein>
<dbReference type="PIRSF" id="PIRSF004553">
    <property type="entry name" value="CHP00095"/>
    <property type="match status" value="1"/>
</dbReference>
<accession>A0A382LIS9</accession>
<feature type="non-terminal residue" evidence="3">
    <location>
        <position position="158"/>
    </location>
</feature>
<evidence type="ECO:0000256" key="2">
    <source>
        <dbReference type="ARBA" id="ARBA00022679"/>
    </source>
</evidence>